<dbReference type="EMBL" id="AMQX01000009">
    <property type="protein sequence ID" value="EKS50365.1"/>
    <property type="molecule type" value="Genomic_DNA"/>
</dbReference>
<comment type="caution">
    <text evidence="2">The sequence shown here is derived from an EMBL/GenBank/DDBJ whole genome shotgun (WGS) entry which is preliminary data.</text>
</comment>
<dbReference type="AlphaFoldDB" id="A0AB33XTV6"/>
<protein>
    <submittedName>
        <fullName evidence="2">Uncharacterized protein</fullName>
    </submittedName>
</protein>
<accession>A0AB33XTV6</accession>
<reference evidence="2 3" key="1">
    <citation type="journal article" date="2013" name="Genome Announc.">
        <title>Draft Genome Sequence of Staphylococcus simulans UMC-CNS-990, Isolated from a Case of Chronic Bovine Mastitis.</title>
        <authorList>
            <person name="Calcutt M.J."/>
            <person name="Foecking M.F."/>
            <person name="Hsieh H.Y."/>
            <person name="Perry J."/>
            <person name="Stewart G.C."/>
            <person name="Middleton J.R."/>
        </authorList>
    </citation>
    <scope>NUCLEOTIDE SEQUENCE [LARGE SCALE GENOMIC DNA]</scope>
    <source>
        <strain evidence="2 3">LRHMDP3</strain>
    </source>
</reference>
<evidence type="ECO:0000256" key="1">
    <source>
        <dbReference type="SAM" id="MobiDB-lite"/>
    </source>
</evidence>
<evidence type="ECO:0000313" key="3">
    <source>
        <dbReference type="Proteomes" id="UP000009352"/>
    </source>
</evidence>
<organism evidence="2 3">
    <name type="scientific">Lacticaseibacillus rhamnosus LRHMDP3</name>
    <dbReference type="NCBI Taxonomy" id="1203259"/>
    <lineage>
        <taxon>Bacteria</taxon>
        <taxon>Bacillati</taxon>
        <taxon>Bacillota</taxon>
        <taxon>Bacilli</taxon>
        <taxon>Lactobacillales</taxon>
        <taxon>Lactobacillaceae</taxon>
        <taxon>Lacticaseibacillus</taxon>
    </lineage>
</organism>
<name>A0AB33XTV6_LACRH</name>
<evidence type="ECO:0000313" key="2">
    <source>
        <dbReference type="EMBL" id="EKS50365.1"/>
    </source>
</evidence>
<sequence>MQSSKAIRHEENISASVLPANACHLIKNTTESQTNNSKVAK</sequence>
<feature type="region of interest" description="Disordered" evidence="1">
    <location>
        <begin position="1"/>
        <end position="21"/>
    </location>
</feature>
<proteinExistence type="predicted"/>
<gene>
    <name evidence="2" type="ORF">LRHMDP3_1894</name>
</gene>
<dbReference type="Proteomes" id="UP000009352">
    <property type="component" value="Unassembled WGS sequence"/>
</dbReference>